<evidence type="ECO:0000256" key="5">
    <source>
        <dbReference type="ARBA" id="ARBA00023134"/>
    </source>
</evidence>
<evidence type="ECO:0000313" key="12">
    <source>
        <dbReference type="EMBL" id="QDU36732.1"/>
    </source>
</evidence>
<dbReference type="SMART" id="SM00382">
    <property type="entry name" value="AAA"/>
    <property type="match status" value="1"/>
</dbReference>
<feature type="binding site" evidence="9">
    <location>
        <begin position="247"/>
        <end position="250"/>
    </location>
    <ligand>
        <name>GTP</name>
        <dbReference type="ChEBI" id="CHEBI:37565"/>
    </ligand>
</feature>
<comment type="subcellular location">
    <subcellularLocation>
        <location evidence="9">Cytoplasm</location>
    </subcellularLocation>
    <text evidence="9">The SRP-RNC complex is targeted to the cytoplasmic membrane.</text>
</comment>
<dbReference type="InterPro" id="IPR027417">
    <property type="entry name" value="P-loop_NTPase"/>
</dbReference>
<feature type="binding site" evidence="9">
    <location>
        <begin position="106"/>
        <end position="113"/>
    </location>
    <ligand>
        <name>GTP</name>
        <dbReference type="ChEBI" id="CHEBI:37565"/>
    </ligand>
</feature>
<evidence type="ECO:0000256" key="10">
    <source>
        <dbReference type="SAM" id="MobiDB-lite"/>
    </source>
</evidence>
<dbReference type="GO" id="GO:0006614">
    <property type="term" value="P:SRP-dependent cotranslational protein targeting to membrane"/>
    <property type="evidence" value="ECO:0007669"/>
    <property type="project" value="InterPro"/>
</dbReference>
<dbReference type="Gene3D" id="1.10.260.30">
    <property type="entry name" value="Signal recognition particle, SRP54 subunit, M-domain"/>
    <property type="match status" value="1"/>
</dbReference>
<dbReference type="HAMAP" id="MF_00306">
    <property type="entry name" value="SRP54"/>
    <property type="match status" value="1"/>
</dbReference>
<comment type="catalytic activity">
    <reaction evidence="8 9">
        <text>GTP + H2O = GDP + phosphate + H(+)</text>
        <dbReference type="Rhea" id="RHEA:19669"/>
        <dbReference type="ChEBI" id="CHEBI:15377"/>
        <dbReference type="ChEBI" id="CHEBI:15378"/>
        <dbReference type="ChEBI" id="CHEBI:37565"/>
        <dbReference type="ChEBI" id="CHEBI:43474"/>
        <dbReference type="ChEBI" id="CHEBI:58189"/>
        <dbReference type="EC" id="3.6.5.4"/>
    </reaction>
</comment>
<dbReference type="AlphaFoldDB" id="A0A517Z2M9"/>
<dbReference type="InterPro" id="IPR013822">
    <property type="entry name" value="Signal_recog_particl_SRP54_hlx"/>
</dbReference>
<evidence type="ECO:0000256" key="2">
    <source>
        <dbReference type="ARBA" id="ARBA00022741"/>
    </source>
</evidence>
<evidence type="ECO:0000256" key="8">
    <source>
        <dbReference type="ARBA" id="ARBA00048027"/>
    </source>
</evidence>
<dbReference type="InterPro" id="IPR000897">
    <property type="entry name" value="SRP54_GTPase_dom"/>
</dbReference>
<evidence type="ECO:0000259" key="11">
    <source>
        <dbReference type="PROSITE" id="PS00300"/>
    </source>
</evidence>
<name>A0A517Z2M9_9PLAN</name>
<dbReference type="Pfam" id="PF00448">
    <property type="entry name" value="SRP54"/>
    <property type="match status" value="1"/>
</dbReference>
<proteinExistence type="inferred from homology"/>
<organism evidence="12 13">
    <name type="scientific">Maioricimonas rarisocia</name>
    <dbReference type="NCBI Taxonomy" id="2528026"/>
    <lineage>
        <taxon>Bacteria</taxon>
        <taxon>Pseudomonadati</taxon>
        <taxon>Planctomycetota</taxon>
        <taxon>Planctomycetia</taxon>
        <taxon>Planctomycetales</taxon>
        <taxon>Planctomycetaceae</taxon>
        <taxon>Maioricimonas</taxon>
    </lineage>
</organism>
<dbReference type="KEGG" id="mri:Mal4_10280"/>
<comment type="subunit">
    <text evidence="9">Part of the signal recognition particle protein translocation system, which is composed of SRP and FtsY.</text>
</comment>
<dbReference type="OrthoDB" id="9804720at2"/>
<dbReference type="Gene3D" id="3.40.50.300">
    <property type="entry name" value="P-loop containing nucleotide triphosphate hydrolases"/>
    <property type="match status" value="1"/>
</dbReference>
<evidence type="ECO:0000256" key="1">
    <source>
        <dbReference type="ARBA" id="ARBA00005450"/>
    </source>
</evidence>
<evidence type="ECO:0000256" key="7">
    <source>
        <dbReference type="ARBA" id="ARBA00023274"/>
    </source>
</evidence>
<feature type="compositionally biased region" description="Basic residues" evidence="10">
    <location>
        <begin position="476"/>
        <end position="496"/>
    </location>
</feature>
<dbReference type="Proteomes" id="UP000320496">
    <property type="component" value="Chromosome"/>
</dbReference>
<evidence type="ECO:0000256" key="4">
    <source>
        <dbReference type="ARBA" id="ARBA00022884"/>
    </source>
</evidence>
<keyword evidence="5 9" id="KW-0342">GTP-binding</keyword>
<feature type="compositionally biased region" description="Basic and acidic residues" evidence="10">
    <location>
        <begin position="386"/>
        <end position="398"/>
    </location>
</feature>
<dbReference type="InterPro" id="IPR004125">
    <property type="entry name" value="Signal_recog_particle_SRP54_M"/>
</dbReference>
<keyword evidence="4 9" id="KW-0694">RNA-binding</keyword>
<dbReference type="EC" id="3.6.5.4" evidence="9"/>
<dbReference type="SUPFAM" id="SSF52540">
    <property type="entry name" value="P-loop containing nucleoside triphosphate hydrolases"/>
    <property type="match status" value="1"/>
</dbReference>
<evidence type="ECO:0000256" key="9">
    <source>
        <dbReference type="HAMAP-Rule" id="MF_00306"/>
    </source>
</evidence>
<dbReference type="InterPro" id="IPR004780">
    <property type="entry name" value="SRP"/>
</dbReference>
<keyword evidence="6 9" id="KW-0733">Signal recognition particle</keyword>
<feature type="domain" description="SRP54-type proteins GTP-binding" evidence="11">
    <location>
        <begin position="268"/>
        <end position="281"/>
    </location>
</feature>
<dbReference type="Gene3D" id="1.20.120.140">
    <property type="entry name" value="Signal recognition particle SRP54, nucleotide-binding domain"/>
    <property type="match status" value="1"/>
</dbReference>
<keyword evidence="7 9" id="KW-0687">Ribonucleoprotein</keyword>
<keyword evidence="9" id="KW-0963">Cytoplasm</keyword>
<evidence type="ECO:0000313" key="13">
    <source>
        <dbReference type="Proteomes" id="UP000320496"/>
    </source>
</evidence>
<reference evidence="12 13" key="1">
    <citation type="submission" date="2019-02" db="EMBL/GenBank/DDBJ databases">
        <title>Deep-cultivation of Planctomycetes and their phenomic and genomic characterization uncovers novel biology.</title>
        <authorList>
            <person name="Wiegand S."/>
            <person name="Jogler M."/>
            <person name="Boedeker C."/>
            <person name="Pinto D."/>
            <person name="Vollmers J."/>
            <person name="Rivas-Marin E."/>
            <person name="Kohn T."/>
            <person name="Peeters S.H."/>
            <person name="Heuer A."/>
            <person name="Rast P."/>
            <person name="Oberbeckmann S."/>
            <person name="Bunk B."/>
            <person name="Jeske O."/>
            <person name="Meyerdierks A."/>
            <person name="Storesund J.E."/>
            <person name="Kallscheuer N."/>
            <person name="Luecker S."/>
            <person name="Lage O.M."/>
            <person name="Pohl T."/>
            <person name="Merkel B.J."/>
            <person name="Hornburger P."/>
            <person name="Mueller R.-W."/>
            <person name="Bruemmer F."/>
            <person name="Labrenz M."/>
            <person name="Spormann A.M."/>
            <person name="Op den Camp H."/>
            <person name="Overmann J."/>
            <person name="Amann R."/>
            <person name="Jetten M.S.M."/>
            <person name="Mascher T."/>
            <person name="Medema M.H."/>
            <person name="Devos D.P."/>
            <person name="Kaster A.-K."/>
            <person name="Ovreas L."/>
            <person name="Rohde M."/>
            <person name="Galperin M.Y."/>
            <person name="Jogler C."/>
        </authorList>
    </citation>
    <scope>NUCLEOTIDE SEQUENCE [LARGE SCALE GENOMIC DNA]</scope>
    <source>
        <strain evidence="12 13">Mal4</strain>
    </source>
</reference>
<feature type="region of interest" description="Disordered" evidence="10">
    <location>
        <begin position="386"/>
        <end position="414"/>
    </location>
</feature>
<gene>
    <name evidence="9 12" type="primary">ffh</name>
    <name evidence="12" type="ORF">Mal4_10280</name>
</gene>
<feature type="region of interest" description="Disordered" evidence="10">
    <location>
        <begin position="450"/>
        <end position="496"/>
    </location>
</feature>
<dbReference type="SMART" id="SM00962">
    <property type="entry name" value="SRP54"/>
    <property type="match status" value="1"/>
</dbReference>
<dbReference type="GO" id="GO:0003924">
    <property type="term" value="F:GTPase activity"/>
    <property type="evidence" value="ECO:0007669"/>
    <property type="project" value="UniProtKB-UniRule"/>
</dbReference>
<accession>A0A517Z2M9</accession>
<comment type="domain">
    <text evidence="9">Composed of three domains: the N-terminal N domain, which is responsible for interactions with the ribosome, the central G domain, which binds GTP, and the C-terminal M domain, which binds the RNA and the signal sequence of the RNC.</text>
</comment>
<dbReference type="InterPro" id="IPR042101">
    <property type="entry name" value="SRP54_N_sf"/>
</dbReference>
<dbReference type="GO" id="GO:0005525">
    <property type="term" value="F:GTP binding"/>
    <property type="evidence" value="ECO:0007669"/>
    <property type="project" value="UniProtKB-UniRule"/>
</dbReference>
<dbReference type="InterPro" id="IPR036891">
    <property type="entry name" value="Signal_recog_part_SRP54_M_sf"/>
</dbReference>
<dbReference type="InterPro" id="IPR003593">
    <property type="entry name" value="AAA+_ATPase"/>
</dbReference>
<feature type="binding site" evidence="9">
    <location>
        <begin position="189"/>
        <end position="193"/>
    </location>
    <ligand>
        <name>GTP</name>
        <dbReference type="ChEBI" id="CHEBI:37565"/>
    </ligand>
</feature>
<dbReference type="EMBL" id="CP036275">
    <property type="protein sequence ID" value="QDU36732.1"/>
    <property type="molecule type" value="Genomic_DNA"/>
</dbReference>
<dbReference type="PANTHER" id="PTHR11564:SF5">
    <property type="entry name" value="SIGNAL RECOGNITION PARTICLE SUBUNIT SRP54"/>
    <property type="match status" value="1"/>
</dbReference>
<keyword evidence="2 9" id="KW-0547">Nucleotide-binding</keyword>
<evidence type="ECO:0000256" key="6">
    <source>
        <dbReference type="ARBA" id="ARBA00023135"/>
    </source>
</evidence>
<dbReference type="Pfam" id="PF02978">
    <property type="entry name" value="SRP_SPB"/>
    <property type="match status" value="1"/>
</dbReference>
<dbReference type="RefSeq" id="WP_145367366.1">
    <property type="nucleotide sequence ID" value="NZ_CP036275.1"/>
</dbReference>
<dbReference type="InterPro" id="IPR022941">
    <property type="entry name" value="SRP54"/>
</dbReference>
<keyword evidence="13" id="KW-1185">Reference proteome</keyword>
<dbReference type="Pfam" id="PF02881">
    <property type="entry name" value="SRP54_N"/>
    <property type="match status" value="1"/>
</dbReference>
<dbReference type="CDD" id="cd18539">
    <property type="entry name" value="SRP_G"/>
    <property type="match status" value="1"/>
</dbReference>
<dbReference type="SMART" id="SM00963">
    <property type="entry name" value="SRP54_N"/>
    <property type="match status" value="1"/>
</dbReference>
<protein>
    <recommendedName>
        <fullName evidence="9">Signal recognition particle protein</fullName>
        <ecNumber evidence="9">3.6.5.4</ecNumber>
    </recommendedName>
    <alternativeName>
        <fullName evidence="9">Fifty-four homolog</fullName>
    </alternativeName>
</protein>
<dbReference type="GO" id="GO:0048500">
    <property type="term" value="C:signal recognition particle"/>
    <property type="evidence" value="ECO:0007669"/>
    <property type="project" value="UniProtKB-UniRule"/>
</dbReference>
<dbReference type="FunFam" id="3.40.50.300:FF:000022">
    <property type="entry name" value="Signal recognition particle 54 kDa subunit"/>
    <property type="match status" value="1"/>
</dbReference>
<dbReference type="GO" id="GO:0008312">
    <property type="term" value="F:7S RNA binding"/>
    <property type="evidence" value="ECO:0007669"/>
    <property type="project" value="InterPro"/>
</dbReference>
<comment type="similarity">
    <text evidence="1 9">Belongs to the GTP-binding SRP family. SRP54 subfamily.</text>
</comment>
<comment type="function">
    <text evidence="9">Involved in targeting and insertion of nascent membrane proteins into the cytoplasmic membrane. Binds to the hydrophobic signal sequence of the ribosome-nascent chain (RNC) as it emerges from the ribosomes. The SRP-RNC complex is then targeted to the cytoplasmic membrane where it interacts with the SRP receptor FtsY.</text>
</comment>
<dbReference type="PROSITE" id="PS00300">
    <property type="entry name" value="SRP54"/>
    <property type="match status" value="1"/>
</dbReference>
<dbReference type="SUPFAM" id="SSF47446">
    <property type="entry name" value="Signal peptide-binding domain"/>
    <property type="match status" value="1"/>
</dbReference>
<keyword evidence="3 9" id="KW-0378">Hydrolase</keyword>
<dbReference type="NCBIfam" id="TIGR00959">
    <property type="entry name" value="ffh"/>
    <property type="match status" value="1"/>
</dbReference>
<dbReference type="PANTHER" id="PTHR11564">
    <property type="entry name" value="SIGNAL RECOGNITION PARTICLE 54K PROTEIN SRP54"/>
    <property type="match status" value="1"/>
</dbReference>
<evidence type="ECO:0000256" key="3">
    <source>
        <dbReference type="ARBA" id="ARBA00022801"/>
    </source>
</evidence>
<sequence length="496" mass="55281">MFEAITQNLTEALGNMARGKLSESNIRDGMAQVRHALLEADVNYDVAKDFCDRVTEEAVGEQVLKSLKPGEQIVGIVYRELVNLMGPVDHSIELRRGEMTVLMMCGLQGSGKTTTCGKLAKMLKEEGAKPMLVAADLQRPAAIEQLKVIGEQIGVPVYAEPADRSSPVKVCQNGRKEANRQGCNILILDTAGRLHVDDALMKELIEIDNRLMPHQALLVCDAMTGQDAVNSAKSFNEALELDGVILTKLDGDTRGGAALSVKAVTGVPIKYIGVGEQLDRLEQFHPDRMAQRILGQGDVATLLETATRVLDEDEMARQQQKMLEGKFSLDDFLKAIDQMKKMGPMKSLMKLIPGMGQIAGAMDELGDMDPDKDVKRLRAMIQSMTLDERQNPDRIDRSRRNRIAQGSGTDPAEVNDLLKQFKGMSGMMQKMAGLSATDRFREVQKLQREMMNPAGQMQREKQRSKRGPVDKDKLRDKRKQQRKQAKQQRKKNKRKR</sequence>